<dbReference type="EMBL" id="QKXC01000004">
    <property type="protein sequence ID" value="RBR27097.1"/>
    <property type="molecule type" value="Genomic_DNA"/>
</dbReference>
<evidence type="ECO:0000313" key="2">
    <source>
        <dbReference type="EMBL" id="RBR27097.1"/>
    </source>
</evidence>
<reference evidence="2 3" key="1">
    <citation type="submission" date="2018-06" db="EMBL/GenBank/DDBJ databases">
        <title>Fusarium incarnatum-equiseti species complex species 28.</title>
        <authorList>
            <person name="Gardiner D.M."/>
        </authorList>
    </citation>
    <scope>NUCLEOTIDE SEQUENCE [LARGE SCALE GENOMIC DNA]</scope>
    <source>
        <strain evidence="2 3">FIESC_28</strain>
    </source>
</reference>
<gene>
    <name evidence="2" type="ORF">FIESC28_00169</name>
</gene>
<dbReference type="OrthoDB" id="5092921at2759"/>
<feature type="region of interest" description="Disordered" evidence="1">
    <location>
        <begin position="26"/>
        <end position="46"/>
    </location>
</feature>
<proteinExistence type="predicted"/>
<organism evidence="2 3">
    <name type="scientific">Fusarium coffeatum</name>
    <dbReference type="NCBI Taxonomy" id="231269"/>
    <lineage>
        <taxon>Eukaryota</taxon>
        <taxon>Fungi</taxon>
        <taxon>Dikarya</taxon>
        <taxon>Ascomycota</taxon>
        <taxon>Pezizomycotina</taxon>
        <taxon>Sordariomycetes</taxon>
        <taxon>Hypocreomycetidae</taxon>
        <taxon>Hypocreales</taxon>
        <taxon>Nectriaceae</taxon>
        <taxon>Fusarium</taxon>
        <taxon>Fusarium incarnatum-equiseti species complex</taxon>
    </lineage>
</organism>
<evidence type="ECO:0000256" key="1">
    <source>
        <dbReference type="SAM" id="MobiDB-lite"/>
    </source>
</evidence>
<dbReference type="Proteomes" id="UP000253153">
    <property type="component" value="Unassembled WGS sequence"/>
</dbReference>
<dbReference type="RefSeq" id="XP_031021688.1">
    <property type="nucleotide sequence ID" value="XM_031154320.1"/>
</dbReference>
<dbReference type="GeneID" id="41989616"/>
<keyword evidence="3" id="KW-1185">Reference proteome</keyword>
<comment type="caution">
    <text evidence="2">The sequence shown here is derived from an EMBL/GenBank/DDBJ whole genome shotgun (WGS) entry which is preliminary data.</text>
</comment>
<dbReference type="AlphaFoldDB" id="A0A366SCN9"/>
<protein>
    <submittedName>
        <fullName evidence="2">Uncharacterized protein</fullName>
    </submittedName>
</protein>
<sequence length="377" mass="42428">MAPPSISPAPMSVSTKIDLTQDHMDEGIECDTPQTPFMDEGLFDDDGSDSMSISSGGSFKSHDESVQFLGSSPRCFQSLKRPRIDEPAEPFEMHIYNVASIELSEPESEPEAFEMHIYDVASFEPSAEESEPARPFEMQIYNVAAIEPVETVQEPTQCQPRDISDLISGLDLLEAKETEEQDNITKELAQLKESIPLNETQILSLAPEIKCELIAKWNQTLKSHKKRCTTMQNGRVFFEKKQQEELDNSNPTTIETIQRYDARIAQCVASIKHVEEQIEGKKKNDAQLLLNLKVQVWKDKRTIQKLEPRTQELANNLEYYKNLKEFVSLGAVGMETLLLKLKYDNVPILEMIEEVKKSFGTTPNAAPDAAPDTASVV</sequence>
<name>A0A366SCN9_9HYPO</name>
<evidence type="ECO:0000313" key="3">
    <source>
        <dbReference type="Proteomes" id="UP000253153"/>
    </source>
</evidence>
<accession>A0A366SCN9</accession>